<geneLocation type="plasmid" evidence="1 2">
    <name>pSmeSM11d</name>
</geneLocation>
<dbReference type="HOGENOM" id="CLU_2332144_0_0_5"/>
<sequence>MLDLRQIPVPQRCFVVLAAVIDADDIHGAVRYLKQNRHTPAKPKRSQAWPKIVAARASVRKGLQLPAIVHDGIDIARRHGGRRCPGNMASWSRASGVK</sequence>
<gene>
    <name evidence="1" type="ordered locus">SM11_pD1473</name>
</gene>
<proteinExistence type="predicted"/>
<organism evidence="1 2">
    <name type="scientific">Sinorhizobium meliloti (strain SM11)</name>
    <dbReference type="NCBI Taxonomy" id="707241"/>
    <lineage>
        <taxon>Bacteria</taxon>
        <taxon>Pseudomonadati</taxon>
        <taxon>Pseudomonadota</taxon>
        <taxon>Alphaproteobacteria</taxon>
        <taxon>Hyphomicrobiales</taxon>
        <taxon>Rhizobiaceae</taxon>
        <taxon>Sinorhizobium/Ensifer group</taxon>
        <taxon>Sinorhizobium</taxon>
    </lineage>
</organism>
<protein>
    <submittedName>
        <fullName evidence="1">Uncharacterized protein</fullName>
    </submittedName>
</protein>
<keyword evidence="1" id="KW-0614">Plasmid</keyword>
<reference evidence="1 2" key="1">
    <citation type="journal article" date="2011" name="J. Biotechnol.">
        <title>The complete genome sequence of the dominant Sinorhizobium meliloti field isolate SM11 extends the S. meliloti pan-genome.</title>
        <authorList>
            <person name="Schneiker-Bekel S."/>
            <person name="Wibberg D."/>
            <person name="Bekel T."/>
            <person name="Blom J."/>
            <person name="Linke B."/>
            <person name="Neuweger H."/>
            <person name="Stiens M."/>
            <person name="Vorholter F.J."/>
            <person name="Weidner S."/>
            <person name="Goesmann A."/>
            <person name="Puhler A."/>
            <person name="Schluter A."/>
        </authorList>
    </citation>
    <scope>NUCLEOTIDE SEQUENCE [LARGE SCALE GENOMIC DNA]</scope>
    <source>
        <strain evidence="1 2">SM11</strain>
        <plasmid evidence="2">pSmeSM11d</plasmid>
    </source>
</reference>
<dbReference type="Proteomes" id="UP000009045">
    <property type="component" value="Plasmid pSmeSM11d"/>
</dbReference>
<dbReference type="KEGG" id="smx:SM11_pD1473"/>
<accession>F7XJ03</accession>
<evidence type="ECO:0000313" key="2">
    <source>
        <dbReference type="Proteomes" id="UP000009045"/>
    </source>
</evidence>
<evidence type="ECO:0000313" key="1">
    <source>
        <dbReference type="EMBL" id="AEH84306.1"/>
    </source>
</evidence>
<name>F7XJ03_SINMM</name>
<dbReference type="AlphaFoldDB" id="F7XJ03"/>
<dbReference type="EMBL" id="CP001832">
    <property type="protein sequence ID" value="AEH84306.1"/>
    <property type="molecule type" value="Genomic_DNA"/>
</dbReference>